<dbReference type="Proteomes" id="UP001597124">
    <property type="component" value="Unassembled WGS sequence"/>
</dbReference>
<gene>
    <name evidence="16" type="ORF">ACFQ00_19330</name>
</gene>
<keyword evidence="7" id="KW-0406">Ion transport</keyword>
<comment type="subcellular location">
    <subcellularLocation>
        <location evidence="1 11">Cell outer membrane</location>
        <topology evidence="1 11">Multi-pass membrane protein</topology>
    </subcellularLocation>
</comment>
<keyword evidence="5 11" id="KW-0812">Transmembrane</keyword>
<keyword evidence="2 11" id="KW-0813">Transport</keyword>
<keyword evidence="4" id="KW-0410">Iron transport</keyword>
<dbReference type="InterPro" id="IPR012910">
    <property type="entry name" value="Plug_dom"/>
</dbReference>
<dbReference type="EMBL" id="JBHTIK010000015">
    <property type="protein sequence ID" value="MFD0850489.1"/>
    <property type="molecule type" value="Genomic_DNA"/>
</dbReference>
<evidence type="ECO:0000256" key="12">
    <source>
        <dbReference type="RuleBase" id="RU003357"/>
    </source>
</evidence>
<dbReference type="PROSITE" id="PS52016">
    <property type="entry name" value="TONB_DEPENDENT_REC_3"/>
    <property type="match status" value="1"/>
</dbReference>
<keyword evidence="17" id="KW-1185">Reference proteome</keyword>
<reference evidence="17" key="1">
    <citation type="journal article" date="2019" name="Int. J. Syst. Evol. Microbiol.">
        <title>The Global Catalogue of Microorganisms (GCM) 10K type strain sequencing project: providing services to taxonomists for standard genome sequencing and annotation.</title>
        <authorList>
            <consortium name="The Broad Institute Genomics Platform"/>
            <consortium name="The Broad Institute Genome Sequencing Center for Infectious Disease"/>
            <person name="Wu L."/>
            <person name="Ma J."/>
        </authorList>
    </citation>
    <scope>NUCLEOTIDE SEQUENCE [LARGE SCALE GENOMIC DNA]</scope>
    <source>
        <strain evidence="17">CCUG 52537</strain>
    </source>
</reference>
<evidence type="ECO:0000256" key="10">
    <source>
        <dbReference type="ARBA" id="ARBA00023237"/>
    </source>
</evidence>
<evidence type="ECO:0000256" key="3">
    <source>
        <dbReference type="ARBA" id="ARBA00022452"/>
    </source>
</evidence>
<evidence type="ECO:0000259" key="14">
    <source>
        <dbReference type="Pfam" id="PF00593"/>
    </source>
</evidence>
<dbReference type="CDD" id="cd01347">
    <property type="entry name" value="ligand_gated_channel"/>
    <property type="match status" value="1"/>
</dbReference>
<keyword evidence="8 12" id="KW-0798">TonB box</keyword>
<name>A0ABW3CA22_SPHXN</name>
<feature type="domain" description="TonB-dependent receptor-like beta-barrel" evidence="14">
    <location>
        <begin position="254"/>
        <end position="671"/>
    </location>
</feature>
<dbReference type="InterPro" id="IPR000531">
    <property type="entry name" value="Beta-barrel_TonB"/>
</dbReference>
<keyword evidence="10 11" id="KW-0998">Cell outer membrane</keyword>
<proteinExistence type="inferred from homology"/>
<dbReference type="InterPro" id="IPR036942">
    <property type="entry name" value="Beta-barrel_TonB_sf"/>
</dbReference>
<dbReference type="Gene3D" id="2.40.170.20">
    <property type="entry name" value="TonB-dependent receptor, beta-barrel domain"/>
    <property type="match status" value="1"/>
</dbReference>
<organism evidence="16 17">
    <name type="scientific">Sphingosinicella xenopeptidilytica</name>
    <dbReference type="NCBI Taxonomy" id="364098"/>
    <lineage>
        <taxon>Bacteria</taxon>
        <taxon>Pseudomonadati</taxon>
        <taxon>Pseudomonadota</taxon>
        <taxon>Alphaproteobacteria</taxon>
        <taxon>Sphingomonadales</taxon>
        <taxon>Sphingosinicellaceae</taxon>
        <taxon>Sphingosinicella</taxon>
    </lineage>
</organism>
<evidence type="ECO:0000259" key="15">
    <source>
        <dbReference type="Pfam" id="PF07715"/>
    </source>
</evidence>
<comment type="caution">
    <text evidence="16">The sequence shown here is derived from an EMBL/GenBank/DDBJ whole genome shotgun (WGS) entry which is preliminary data.</text>
</comment>
<keyword evidence="3 11" id="KW-1134">Transmembrane beta strand</keyword>
<evidence type="ECO:0000256" key="9">
    <source>
        <dbReference type="ARBA" id="ARBA00023136"/>
    </source>
</evidence>
<evidence type="ECO:0000256" key="6">
    <source>
        <dbReference type="ARBA" id="ARBA00023004"/>
    </source>
</evidence>
<dbReference type="PANTHER" id="PTHR32552">
    <property type="entry name" value="FERRICHROME IRON RECEPTOR-RELATED"/>
    <property type="match status" value="1"/>
</dbReference>
<protein>
    <submittedName>
        <fullName evidence="16">TonB-dependent receptor</fullName>
    </submittedName>
</protein>
<evidence type="ECO:0000313" key="16">
    <source>
        <dbReference type="EMBL" id="MFD0850489.1"/>
    </source>
</evidence>
<feature type="signal peptide" evidence="13">
    <location>
        <begin position="1"/>
        <end position="30"/>
    </location>
</feature>
<feature type="domain" description="TonB-dependent receptor plug" evidence="15">
    <location>
        <begin position="51"/>
        <end position="159"/>
    </location>
</feature>
<keyword evidence="6" id="KW-0408">Iron</keyword>
<accession>A0ABW3CA22</accession>
<dbReference type="Pfam" id="PF00593">
    <property type="entry name" value="TonB_dep_Rec_b-barrel"/>
    <property type="match status" value="1"/>
</dbReference>
<dbReference type="PANTHER" id="PTHR32552:SF81">
    <property type="entry name" value="TONB-DEPENDENT OUTER MEMBRANE RECEPTOR"/>
    <property type="match status" value="1"/>
</dbReference>
<dbReference type="RefSeq" id="WP_381494858.1">
    <property type="nucleotide sequence ID" value="NZ_JBHTIK010000015.1"/>
</dbReference>
<dbReference type="Pfam" id="PF07715">
    <property type="entry name" value="Plug"/>
    <property type="match status" value="1"/>
</dbReference>
<evidence type="ECO:0000256" key="4">
    <source>
        <dbReference type="ARBA" id="ARBA00022496"/>
    </source>
</evidence>
<evidence type="ECO:0000256" key="1">
    <source>
        <dbReference type="ARBA" id="ARBA00004571"/>
    </source>
</evidence>
<comment type="similarity">
    <text evidence="11 12">Belongs to the TonB-dependent receptor family.</text>
</comment>
<dbReference type="InterPro" id="IPR039426">
    <property type="entry name" value="TonB-dep_rcpt-like"/>
</dbReference>
<evidence type="ECO:0000313" key="17">
    <source>
        <dbReference type="Proteomes" id="UP001597124"/>
    </source>
</evidence>
<keyword evidence="16" id="KW-0675">Receptor</keyword>
<keyword evidence="9 11" id="KW-0472">Membrane</keyword>
<feature type="chain" id="PRO_5045221613" evidence="13">
    <location>
        <begin position="31"/>
        <end position="710"/>
    </location>
</feature>
<sequence length="710" mass="76835">MRSSMMVSGRSLAGVALAALAAPLAMPALAAETAVAPEEILVTARKREERVQDVPIAMTVFDAEDIAARGVNALRDLEHSVPNLMFTSVDNVVSPQISLRGISSDARNIGFESGLSLYVDGVYTGRPSSFSVDMLDVAQVEVLRGPQGTLFGKNTTAGAINIITRAPSQEFEGNLELQYGNYDALRVRASASGPIVKDKLAIRVGGYMRKRDGYQHNLHTGGDLYTEDSKGAQAKLLLTPTDGFDLQIAVDGLHDRYRPNVNEMATGLGATGTPRDVDIDTPVYQERDVFGTSATANLDFGPATLTSISAYRTTDIEFLTDDDGSSNPFLTGLFKEDQEQVSQELRLASNGSTRLSWVAGLYYFHQRVTTSRLSRLTNLLPFQIDVTLDAKVLTDSYAAFGQFDYKITDALTLTGGLRYTSEKKTLDMDLVGSPLFGIATVSLSGHRYKEDDLSPTLGLAWRPNDTLNLYAKVAKGFKSGGFNADYVPSALVDFDSESATNYEAGAKYVSPDRAVRANLAVFVTDYRDLQVIQFQQFAGFNISNAAEATIKGVELDFEASPIAGLRFDGSVGYLDATFDSFKNAGGAGVDYDGNRLPEAPRWTASFGAQYTHDAGVGSVTLRGDMTYRAHYFVDPENAPADRISGYTLYSARLGFTTADGGWTVELWGKNLANKRYMNARGTPVLGGLLGQEYVNYGAPRTYGVRLAAAF</sequence>
<keyword evidence="13" id="KW-0732">Signal</keyword>
<evidence type="ECO:0000256" key="7">
    <source>
        <dbReference type="ARBA" id="ARBA00023065"/>
    </source>
</evidence>
<evidence type="ECO:0000256" key="8">
    <source>
        <dbReference type="ARBA" id="ARBA00023077"/>
    </source>
</evidence>
<evidence type="ECO:0000256" key="2">
    <source>
        <dbReference type="ARBA" id="ARBA00022448"/>
    </source>
</evidence>
<evidence type="ECO:0000256" key="13">
    <source>
        <dbReference type="SAM" id="SignalP"/>
    </source>
</evidence>
<evidence type="ECO:0000256" key="11">
    <source>
        <dbReference type="PROSITE-ProRule" id="PRU01360"/>
    </source>
</evidence>
<evidence type="ECO:0000256" key="5">
    <source>
        <dbReference type="ARBA" id="ARBA00022692"/>
    </source>
</evidence>
<dbReference type="SUPFAM" id="SSF56935">
    <property type="entry name" value="Porins"/>
    <property type="match status" value="1"/>
</dbReference>